<dbReference type="AlphaFoldDB" id="A0AAV7MU12"/>
<protein>
    <submittedName>
        <fullName evidence="1">Uncharacterized protein</fullName>
    </submittedName>
</protein>
<accession>A0AAV7MU12</accession>
<evidence type="ECO:0000313" key="2">
    <source>
        <dbReference type="Proteomes" id="UP001066276"/>
    </source>
</evidence>
<organism evidence="1 2">
    <name type="scientific">Pleurodeles waltl</name>
    <name type="common">Iberian ribbed newt</name>
    <dbReference type="NCBI Taxonomy" id="8319"/>
    <lineage>
        <taxon>Eukaryota</taxon>
        <taxon>Metazoa</taxon>
        <taxon>Chordata</taxon>
        <taxon>Craniata</taxon>
        <taxon>Vertebrata</taxon>
        <taxon>Euteleostomi</taxon>
        <taxon>Amphibia</taxon>
        <taxon>Batrachia</taxon>
        <taxon>Caudata</taxon>
        <taxon>Salamandroidea</taxon>
        <taxon>Salamandridae</taxon>
        <taxon>Pleurodelinae</taxon>
        <taxon>Pleurodeles</taxon>
    </lineage>
</organism>
<sequence length="251" mass="27457">MRSLTRNRKGRVEMAKKVTTEYFQSYSTSFPVVRESPEDNNLATSIEQAEVEDRPKKISLQEDEGSVCPIKKVVVVPEQGFPHENLMGSAMPEPGTLQDDIPTRVGVGEAPWMGAHNPTAHQASGRAMEAIQPAQSAPDTLHPPLPNFLSRESSMSVGRFVQQEQHATAPPSNAFLNTNTLLFLPEYKLQGNHNIMKRGSIQSILATTRDLNHLKSSDLSAKEFVQTGNSIGNQATKAILATSEIAGKILE</sequence>
<gene>
    <name evidence="1" type="ORF">NDU88_004147</name>
</gene>
<dbReference type="Proteomes" id="UP001066276">
    <property type="component" value="Chromosome 9"/>
</dbReference>
<reference evidence="1" key="1">
    <citation type="journal article" date="2022" name="bioRxiv">
        <title>Sequencing and chromosome-scale assembly of the giantPleurodeles waltlgenome.</title>
        <authorList>
            <person name="Brown T."/>
            <person name="Elewa A."/>
            <person name="Iarovenko S."/>
            <person name="Subramanian E."/>
            <person name="Araus A.J."/>
            <person name="Petzold A."/>
            <person name="Susuki M."/>
            <person name="Suzuki K.-i.T."/>
            <person name="Hayashi T."/>
            <person name="Toyoda A."/>
            <person name="Oliveira C."/>
            <person name="Osipova E."/>
            <person name="Leigh N.D."/>
            <person name="Simon A."/>
            <person name="Yun M.H."/>
        </authorList>
    </citation>
    <scope>NUCLEOTIDE SEQUENCE</scope>
    <source>
        <strain evidence="1">20211129_DDA</strain>
        <tissue evidence="1">Liver</tissue>
    </source>
</reference>
<keyword evidence="2" id="KW-1185">Reference proteome</keyword>
<name>A0AAV7MU12_PLEWA</name>
<proteinExistence type="predicted"/>
<evidence type="ECO:0000313" key="1">
    <source>
        <dbReference type="EMBL" id="KAJ1106747.1"/>
    </source>
</evidence>
<comment type="caution">
    <text evidence="1">The sequence shown here is derived from an EMBL/GenBank/DDBJ whole genome shotgun (WGS) entry which is preliminary data.</text>
</comment>
<dbReference type="EMBL" id="JANPWB010000013">
    <property type="protein sequence ID" value="KAJ1106747.1"/>
    <property type="molecule type" value="Genomic_DNA"/>
</dbReference>